<gene>
    <name evidence="2" type="ORF">CKAN_01242700</name>
</gene>
<dbReference type="Pfam" id="PF04970">
    <property type="entry name" value="LRAT"/>
    <property type="match status" value="1"/>
</dbReference>
<dbReference type="InterPro" id="IPR007053">
    <property type="entry name" value="LRAT_dom"/>
</dbReference>
<comment type="caution">
    <text evidence="2">The sequence shown here is derived from an EMBL/GenBank/DDBJ whole genome shotgun (WGS) entry which is preliminary data.</text>
</comment>
<dbReference type="AlphaFoldDB" id="A0A443NYW8"/>
<dbReference type="Proteomes" id="UP000283530">
    <property type="component" value="Unassembled WGS sequence"/>
</dbReference>
<dbReference type="Gene3D" id="3.90.1720.10">
    <property type="entry name" value="endopeptidase domain like (from Nostoc punctiforme)"/>
    <property type="match status" value="1"/>
</dbReference>
<reference evidence="2 3" key="1">
    <citation type="journal article" date="2019" name="Nat. Plants">
        <title>Stout camphor tree genome fills gaps in understanding of flowering plant genome evolution.</title>
        <authorList>
            <person name="Chaw S.M."/>
            <person name="Liu Y.C."/>
            <person name="Wu Y.W."/>
            <person name="Wang H.Y."/>
            <person name="Lin C.I."/>
            <person name="Wu C.S."/>
            <person name="Ke H.M."/>
            <person name="Chang L.Y."/>
            <person name="Hsu C.Y."/>
            <person name="Yang H.T."/>
            <person name="Sudianto E."/>
            <person name="Hsu M.H."/>
            <person name="Wu K.P."/>
            <person name="Wang L.N."/>
            <person name="Leebens-Mack J.H."/>
            <person name="Tsai I.J."/>
        </authorList>
    </citation>
    <scope>NUCLEOTIDE SEQUENCE [LARGE SCALE GENOMIC DNA]</scope>
    <source>
        <strain evidence="3">cv. Chaw 1501</strain>
        <tissue evidence="2">Young leaves</tissue>
    </source>
</reference>
<dbReference type="STRING" id="337451.A0A443NYW8"/>
<proteinExistence type="predicted"/>
<sequence length="248" mass="26759">MGLLSNRIRREKLKAGDHIYSWRNAYVYAHHGIYVGNNKVIHFTRRRGEEVGTGTILDVILLSSGPNQSQITCPTCAQQEDSHGVVSSCLDCFLAGGVLYRFEYSVTPALFLGKARGGTCTLAVSDPDEIVVHRATYLLENGFGCYNVFKNNCEDFAIYCKTGLLVVDQGTIGRSGQAVSIIGGPLAAVLATPLRLVTTNMYGMAATAVGVYCASRYAADIGVRRDVVKVDVEDLLARLATGTLVVNN</sequence>
<dbReference type="PROSITE" id="PS51934">
    <property type="entry name" value="LRAT"/>
    <property type="match status" value="1"/>
</dbReference>
<evidence type="ECO:0000313" key="3">
    <source>
        <dbReference type="Proteomes" id="UP000283530"/>
    </source>
</evidence>
<organism evidence="2 3">
    <name type="scientific">Cinnamomum micranthum f. kanehirae</name>
    <dbReference type="NCBI Taxonomy" id="337451"/>
    <lineage>
        <taxon>Eukaryota</taxon>
        <taxon>Viridiplantae</taxon>
        <taxon>Streptophyta</taxon>
        <taxon>Embryophyta</taxon>
        <taxon>Tracheophyta</taxon>
        <taxon>Spermatophyta</taxon>
        <taxon>Magnoliopsida</taxon>
        <taxon>Magnoliidae</taxon>
        <taxon>Laurales</taxon>
        <taxon>Lauraceae</taxon>
        <taxon>Cinnamomum</taxon>
    </lineage>
</organism>
<accession>A0A443NYW8</accession>
<evidence type="ECO:0000259" key="1">
    <source>
        <dbReference type="PROSITE" id="PS51934"/>
    </source>
</evidence>
<dbReference type="OrthoDB" id="421951at2759"/>
<keyword evidence="3" id="KW-1185">Reference proteome</keyword>
<dbReference type="PANTHER" id="PTHR46137:SF4">
    <property type="entry name" value="PROTEIN LEAD-SENSITIVE 1"/>
    <property type="match status" value="1"/>
</dbReference>
<name>A0A443NYW8_9MAGN</name>
<evidence type="ECO:0000313" key="2">
    <source>
        <dbReference type="EMBL" id="RWR83666.1"/>
    </source>
</evidence>
<dbReference type="EMBL" id="QPKB01000004">
    <property type="protein sequence ID" value="RWR83666.1"/>
    <property type="molecule type" value="Genomic_DNA"/>
</dbReference>
<feature type="domain" description="LRAT" evidence="1">
    <location>
        <begin position="20"/>
        <end position="169"/>
    </location>
</feature>
<dbReference type="PANTHER" id="PTHR46137">
    <property type="entry name" value="OS05G0310600 PROTEIN"/>
    <property type="match status" value="1"/>
</dbReference>
<protein>
    <submittedName>
        <fullName evidence="2">LRAT-like domain-containing protein</fullName>
    </submittedName>
</protein>